<evidence type="ECO:0000256" key="5">
    <source>
        <dbReference type="ARBA" id="ARBA00023136"/>
    </source>
</evidence>
<evidence type="ECO:0000256" key="6">
    <source>
        <dbReference type="SAM" id="Phobius"/>
    </source>
</evidence>
<reference evidence="7 8" key="1">
    <citation type="submission" date="2015-08" db="EMBL/GenBank/DDBJ databases">
        <title>Draft Genome Sequence of Bacillus vietnamensis UCD-SED5.</title>
        <authorList>
            <person name="Lee R.D."/>
            <person name="Jospin G."/>
            <person name="Lang J.M."/>
            <person name="Coil D.A."/>
            <person name="Eisen J.A."/>
        </authorList>
    </citation>
    <scope>NUCLEOTIDE SEQUENCE [LARGE SCALE GENOMIC DNA]</scope>
    <source>
        <strain evidence="7 8">UCD-SED5</strain>
    </source>
</reference>
<organism evidence="7 8">
    <name type="scientific">Rossellomorea vietnamensis</name>
    <dbReference type="NCBI Taxonomy" id="218284"/>
    <lineage>
        <taxon>Bacteria</taxon>
        <taxon>Bacillati</taxon>
        <taxon>Bacillota</taxon>
        <taxon>Bacilli</taxon>
        <taxon>Bacillales</taxon>
        <taxon>Bacillaceae</taxon>
        <taxon>Rossellomorea</taxon>
    </lineage>
</organism>
<dbReference type="PANTHER" id="PTHR40035:SF1">
    <property type="entry name" value="ATP SYNTHASE PROTEIN I"/>
    <property type="match status" value="1"/>
</dbReference>
<keyword evidence="4 6" id="KW-1133">Transmembrane helix</keyword>
<comment type="caution">
    <text evidence="7">The sequence shown here is derived from an EMBL/GenBank/DDBJ whole genome shotgun (WGS) entry which is preliminary data.</text>
</comment>
<evidence type="ECO:0000256" key="2">
    <source>
        <dbReference type="ARBA" id="ARBA00022475"/>
    </source>
</evidence>
<evidence type="ECO:0000256" key="3">
    <source>
        <dbReference type="ARBA" id="ARBA00022692"/>
    </source>
</evidence>
<dbReference type="EMBL" id="LIXZ01000008">
    <property type="protein sequence ID" value="KPL59367.1"/>
    <property type="molecule type" value="Genomic_DNA"/>
</dbReference>
<proteinExistence type="predicted"/>
<evidence type="ECO:0000256" key="4">
    <source>
        <dbReference type="ARBA" id="ARBA00022989"/>
    </source>
</evidence>
<evidence type="ECO:0000313" key="7">
    <source>
        <dbReference type="EMBL" id="KPL59367.1"/>
    </source>
</evidence>
<dbReference type="InterPro" id="IPR039072">
    <property type="entry name" value="ATP_synth_I_Bacilli"/>
</dbReference>
<gene>
    <name evidence="7" type="ORF">AM506_12725</name>
</gene>
<evidence type="ECO:0000256" key="1">
    <source>
        <dbReference type="ARBA" id="ARBA00004651"/>
    </source>
</evidence>
<name>A0A0P6WT89_9BACI</name>
<comment type="subcellular location">
    <subcellularLocation>
        <location evidence="1">Cell membrane</location>
        <topology evidence="1">Multi-pass membrane protein</topology>
    </subcellularLocation>
</comment>
<keyword evidence="2" id="KW-1003">Cell membrane</keyword>
<dbReference type="PANTHER" id="PTHR40035">
    <property type="entry name" value="ATP SYNTHASE PROTEIN I"/>
    <property type="match status" value="1"/>
</dbReference>
<dbReference type="InterPro" id="IPR005598">
    <property type="entry name" value="ATP_synth_I"/>
</dbReference>
<dbReference type="AlphaFoldDB" id="A0A0P6WT89"/>
<evidence type="ECO:0000313" key="8">
    <source>
        <dbReference type="Proteomes" id="UP000050398"/>
    </source>
</evidence>
<dbReference type="Proteomes" id="UP000050398">
    <property type="component" value="Unassembled WGS sequence"/>
</dbReference>
<protein>
    <submittedName>
        <fullName evidence="7">ATP synthase I</fullName>
    </submittedName>
</protein>
<dbReference type="GO" id="GO:0005886">
    <property type="term" value="C:plasma membrane"/>
    <property type="evidence" value="ECO:0007669"/>
    <property type="project" value="UniProtKB-SubCell"/>
</dbReference>
<keyword evidence="5 6" id="KW-0472">Membrane</keyword>
<dbReference type="OrthoDB" id="2355635at2"/>
<accession>A0A0P6WT89</accession>
<dbReference type="Pfam" id="PF03899">
    <property type="entry name" value="ATP-synt_I"/>
    <property type="match status" value="1"/>
</dbReference>
<feature type="transmembrane region" description="Helical" evidence="6">
    <location>
        <begin position="12"/>
        <end position="29"/>
    </location>
</feature>
<keyword evidence="3 6" id="KW-0812">Transmembrane</keyword>
<dbReference type="RefSeq" id="WP_060672865.1">
    <property type="nucleotide sequence ID" value="NZ_LIXZ01000008.1"/>
</dbReference>
<dbReference type="PATRIC" id="fig|218284.4.peg.4265"/>
<feature type="transmembrane region" description="Helical" evidence="6">
    <location>
        <begin position="97"/>
        <end position="117"/>
    </location>
</feature>
<sequence length="124" mass="14163">MPELHQMFNRQRKYIIYVLSIYVLGWGFTTHKSEFLGLILGTVLSLYMHWGMTKRVSKFGDAVVEGKKVRSLGTTSRMAAAALGVIIATRFPETFHLLSLIIGLMTTYIVIMIDYFFSSFKTNK</sequence>
<feature type="transmembrane region" description="Helical" evidence="6">
    <location>
        <begin position="35"/>
        <end position="53"/>
    </location>
</feature>